<sequence>MVFMAGGKRLLPFFMKWLETVSFPMKGFLLRFCQLVAMQEWLPKAEKFSTV</sequence>
<dbReference type="AlphaFoldDB" id="A0A2P2QAH1"/>
<proteinExistence type="predicted"/>
<accession>A0A2P2QAH1</accession>
<name>A0A2P2QAH1_RHIMU</name>
<dbReference type="EMBL" id="GGEC01083405">
    <property type="protein sequence ID" value="MBX63889.1"/>
    <property type="molecule type" value="Transcribed_RNA"/>
</dbReference>
<protein>
    <submittedName>
        <fullName evidence="1">Uncharacterized protein</fullName>
    </submittedName>
</protein>
<evidence type="ECO:0000313" key="1">
    <source>
        <dbReference type="EMBL" id="MBX63889.1"/>
    </source>
</evidence>
<organism evidence="1">
    <name type="scientific">Rhizophora mucronata</name>
    <name type="common">Asiatic mangrove</name>
    <dbReference type="NCBI Taxonomy" id="61149"/>
    <lineage>
        <taxon>Eukaryota</taxon>
        <taxon>Viridiplantae</taxon>
        <taxon>Streptophyta</taxon>
        <taxon>Embryophyta</taxon>
        <taxon>Tracheophyta</taxon>
        <taxon>Spermatophyta</taxon>
        <taxon>Magnoliopsida</taxon>
        <taxon>eudicotyledons</taxon>
        <taxon>Gunneridae</taxon>
        <taxon>Pentapetalae</taxon>
        <taxon>rosids</taxon>
        <taxon>fabids</taxon>
        <taxon>Malpighiales</taxon>
        <taxon>Rhizophoraceae</taxon>
        <taxon>Rhizophora</taxon>
    </lineage>
</organism>
<reference evidence="1" key="1">
    <citation type="submission" date="2018-02" db="EMBL/GenBank/DDBJ databases">
        <title>Rhizophora mucronata_Transcriptome.</title>
        <authorList>
            <person name="Meera S.P."/>
            <person name="Sreeshan A."/>
            <person name="Augustine A."/>
        </authorList>
    </citation>
    <scope>NUCLEOTIDE SEQUENCE</scope>
    <source>
        <tissue evidence="1">Leaf</tissue>
    </source>
</reference>